<dbReference type="InterPro" id="IPR003996">
    <property type="entry name" value="RTX_toxin-activating_protC_bac"/>
</dbReference>
<evidence type="ECO:0000256" key="2">
    <source>
        <dbReference type="RuleBase" id="RU368102"/>
    </source>
</evidence>
<sequence>MSQSDTPTPSDDTEIRAVREKDPYRALGLAVNYLMTKPAFARLGFGHWSRILVGQINRGHCLFFVKGGKVVGFFGWALTDREKAEKWVRGQLDLSYKDSLKGDHVLFNAWASDSKEVVDHMKREVRKLVAGKKALYFKRFYNDGRIRPMILSVNKFLDGHS</sequence>
<dbReference type="EC" id="2.3.1.-" evidence="2"/>
<evidence type="ECO:0000256" key="1">
    <source>
        <dbReference type="ARBA" id="ARBA00005686"/>
    </source>
</evidence>
<dbReference type="GO" id="GO:0031640">
    <property type="term" value="P:killing of cells of another organism"/>
    <property type="evidence" value="ECO:0007669"/>
    <property type="project" value="UniProtKB-KW"/>
</dbReference>
<comment type="caution">
    <text evidence="3">The sequence shown here is derived from an EMBL/GenBank/DDBJ whole genome shotgun (WGS) entry which is preliminary data.</text>
</comment>
<keyword evidence="2" id="KW-0204">Cytolysis</keyword>
<dbReference type="GO" id="GO:0005737">
    <property type="term" value="C:cytoplasm"/>
    <property type="evidence" value="ECO:0007669"/>
    <property type="project" value="UniProtKB-SubCell"/>
</dbReference>
<name>A0A7V5NWG9_9PROT</name>
<dbReference type="Pfam" id="PF02794">
    <property type="entry name" value="HlyC"/>
    <property type="match status" value="1"/>
</dbReference>
<comment type="subcellular location">
    <subcellularLocation>
        <location evidence="2">Cytoplasm</location>
    </subcellularLocation>
</comment>
<keyword evidence="2" id="KW-0012">Acyltransferase</keyword>
<dbReference type="AlphaFoldDB" id="A0A7V5NWG9"/>
<accession>A0A7V5NWG9</accession>
<keyword evidence="2" id="KW-0963">Cytoplasm</keyword>
<comment type="similarity">
    <text evidence="1 2">Belongs to the RTX toxin acyltransferase family.</text>
</comment>
<dbReference type="GO" id="GO:0009404">
    <property type="term" value="P:toxin metabolic process"/>
    <property type="evidence" value="ECO:0007669"/>
    <property type="project" value="UniProtKB-UniRule"/>
</dbReference>
<comment type="function">
    <text evidence="2">Involved in fatty acylation of protoxin at internal lysine residues, thereby converting it to the active toxin.</text>
</comment>
<evidence type="ECO:0000313" key="3">
    <source>
        <dbReference type="EMBL" id="HHI88553.1"/>
    </source>
</evidence>
<protein>
    <recommendedName>
        <fullName evidence="2">RTX toxin-activating lysine-acyltransferase</fullName>
        <ecNumber evidence="2">2.3.1.-</ecNumber>
    </recommendedName>
</protein>
<organism evidence="3">
    <name type="scientific">Hellea balneolensis</name>
    <dbReference type="NCBI Taxonomy" id="287478"/>
    <lineage>
        <taxon>Bacteria</taxon>
        <taxon>Pseudomonadati</taxon>
        <taxon>Pseudomonadota</taxon>
        <taxon>Alphaproteobacteria</taxon>
        <taxon>Maricaulales</taxon>
        <taxon>Robiginitomaculaceae</taxon>
        <taxon>Hellea</taxon>
    </lineage>
</organism>
<gene>
    <name evidence="3" type="ORF">ENK01_01250</name>
</gene>
<dbReference type="Proteomes" id="UP000885806">
    <property type="component" value="Unassembled WGS sequence"/>
</dbReference>
<dbReference type="EMBL" id="DROP01000085">
    <property type="protein sequence ID" value="HHI88553.1"/>
    <property type="molecule type" value="Genomic_DNA"/>
</dbReference>
<reference evidence="3" key="1">
    <citation type="journal article" date="2020" name="mSystems">
        <title>Genome- and Community-Level Interaction Insights into Carbon Utilization and Element Cycling Functions of Hydrothermarchaeota in Hydrothermal Sediment.</title>
        <authorList>
            <person name="Zhou Z."/>
            <person name="Liu Y."/>
            <person name="Xu W."/>
            <person name="Pan J."/>
            <person name="Luo Z.H."/>
            <person name="Li M."/>
        </authorList>
    </citation>
    <scope>NUCLEOTIDE SEQUENCE [LARGE SCALE GENOMIC DNA]</scope>
    <source>
        <strain evidence="3">HyVt-538</strain>
    </source>
</reference>
<dbReference type="GO" id="GO:0016746">
    <property type="term" value="F:acyltransferase activity"/>
    <property type="evidence" value="ECO:0007669"/>
    <property type="project" value="UniProtKB-UniRule"/>
</dbReference>
<proteinExistence type="inferred from homology"/>
<keyword evidence="2" id="KW-0808">Transferase</keyword>